<organism evidence="2 3">
    <name type="scientific">Quercus lobata</name>
    <name type="common">Valley oak</name>
    <dbReference type="NCBI Taxonomy" id="97700"/>
    <lineage>
        <taxon>Eukaryota</taxon>
        <taxon>Viridiplantae</taxon>
        <taxon>Streptophyta</taxon>
        <taxon>Embryophyta</taxon>
        <taxon>Tracheophyta</taxon>
        <taxon>Spermatophyta</taxon>
        <taxon>Magnoliopsida</taxon>
        <taxon>eudicotyledons</taxon>
        <taxon>Gunneridae</taxon>
        <taxon>Pentapetalae</taxon>
        <taxon>rosids</taxon>
        <taxon>fabids</taxon>
        <taxon>Fagales</taxon>
        <taxon>Fagaceae</taxon>
        <taxon>Quercus</taxon>
    </lineage>
</organism>
<accession>A0A7N2L5F3</accession>
<dbReference type="Proteomes" id="UP000594261">
    <property type="component" value="Chromosome 3"/>
</dbReference>
<sequence>MGEGRENRMDSELFQAASKGHLQFFDNLTGPSSTFLKVTTQKNTVLHVALQFKKFEFAEKIVYLCPSLVYKTNSKDNTPLHVAAKVGISSMVKLLIDHAKKLDVETSGRQLLSMVNQRKDTALHVAVQYGKFEIVKMLIKEDPKLAMYVNKAGESALFLAVDKQRYDMASYILSSSPDCSYAGRHGMNVLHAIIIHTSTCKCSFCSLYILEIFGHNFVCT</sequence>
<reference evidence="2" key="2">
    <citation type="submission" date="2021-01" db="UniProtKB">
        <authorList>
            <consortium name="EnsemblPlants"/>
        </authorList>
    </citation>
    <scope>IDENTIFICATION</scope>
</reference>
<dbReference type="SMART" id="SM00248">
    <property type="entry name" value="ANK"/>
    <property type="match status" value="4"/>
</dbReference>
<feature type="repeat" description="ANK" evidence="1">
    <location>
        <begin position="75"/>
        <end position="107"/>
    </location>
</feature>
<dbReference type="EnsemblPlants" id="QL03p016821:mrna">
    <property type="protein sequence ID" value="QL03p016821:mrna:CDS:2"/>
    <property type="gene ID" value="QL03p016821"/>
</dbReference>
<evidence type="ECO:0008006" key="4">
    <source>
        <dbReference type="Google" id="ProtNLM"/>
    </source>
</evidence>
<evidence type="ECO:0000313" key="3">
    <source>
        <dbReference type="Proteomes" id="UP000594261"/>
    </source>
</evidence>
<protein>
    <recommendedName>
        <fullName evidence="4">Ankyrin repeat-containing protein</fullName>
    </recommendedName>
</protein>
<dbReference type="SUPFAM" id="SSF48403">
    <property type="entry name" value="Ankyrin repeat"/>
    <property type="match status" value="1"/>
</dbReference>
<dbReference type="PROSITE" id="PS50088">
    <property type="entry name" value="ANK_REPEAT"/>
    <property type="match status" value="2"/>
</dbReference>
<dbReference type="PANTHER" id="PTHR24121:SF30">
    <property type="entry name" value="ANKYRIN REPEAT-CONTAINING PROTEIN ITN1-LIKE"/>
    <property type="match status" value="1"/>
</dbReference>
<dbReference type="Gramene" id="QL03p016821:mrna">
    <property type="protein sequence ID" value="QL03p016821:mrna:CDS:2"/>
    <property type="gene ID" value="QL03p016821"/>
</dbReference>
<evidence type="ECO:0000313" key="2">
    <source>
        <dbReference type="EnsemblPlants" id="QL03p016821:mrna:CDS:2"/>
    </source>
</evidence>
<dbReference type="InParanoid" id="A0A7N2L5F3"/>
<dbReference type="EMBL" id="LRBV02000003">
    <property type="status" value="NOT_ANNOTATED_CDS"/>
    <property type="molecule type" value="Genomic_DNA"/>
</dbReference>
<dbReference type="PROSITE" id="PS50297">
    <property type="entry name" value="ANK_REP_REGION"/>
    <property type="match status" value="2"/>
</dbReference>
<keyword evidence="3" id="KW-1185">Reference proteome</keyword>
<dbReference type="OMA" id="IRRCADQ"/>
<dbReference type="Gene3D" id="1.25.40.20">
    <property type="entry name" value="Ankyrin repeat-containing domain"/>
    <property type="match status" value="1"/>
</dbReference>
<dbReference type="InterPro" id="IPR036770">
    <property type="entry name" value="Ankyrin_rpt-contain_sf"/>
</dbReference>
<dbReference type="PANTHER" id="PTHR24121">
    <property type="entry name" value="NO MECHANORECEPTOR POTENTIAL C, ISOFORM D-RELATED"/>
    <property type="match status" value="1"/>
</dbReference>
<evidence type="ECO:0000256" key="1">
    <source>
        <dbReference type="PROSITE-ProRule" id="PRU00023"/>
    </source>
</evidence>
<feature type="repeat" description="ANK" evidence="1">
    <location>
        <begin position="118"/>
        <end position="150"/>
    </location>
</feature>
<reference evidence="2 3" key="1">
    <citation type="journal article" date="2016" name="G3 (Bethesda)">
        <title>First Draft Assembly and Annotation of the Genome of a California Endemic Oak Quercus lobata Nee (Fagaceae).</title>
        <authorList>
            <person name="Sork V.L."/>
            <person name="Fitz-Gibbon S.T."/>
            <person name="Puiu D."/>
            <person name="Crepeau M."/>
            <person name="Gugger P.F."/>
            <person name="Sherman R."/>
            <person name="Stevens K."/>
            <person name="Langley C.H."/>
            <person name="Pellegrini M."/>
            <person name="Salzberg S.L."/>
        </authorList>
    </citation>
    <scope>NUCLEOTIDE SEQUENCE [LARGE SCALE GENOMIC DNA]</scope>
    <source>
        <strain evidence="2 3">cv. SW786</strain>
    </source>
</reference>
<keyword evidence="1" id="KW-0040">ANK repeat</keyword>
<dbReference type="AlphaFoldDB" id="A0A7N2L5F3"/>
<dbReference type="Pfam" id="PF12796">
    <property type="entry name" value="Ank_2"/>
    <property type="match status" value="2"/>
</dbReference>
<name>A0A7N2L5F3_QUELO</name>
<dbReference type="InterPro" id="IPR002110">
    <property type="entry name" value="Ankyrin_rpt"/>
</dbReference>
<proteinExistence type="predicted"/>